<reference evidence="1 2" key="1">
    <citation type="journal article" date="2004" name="Proc. Natl. Acad. Sci. U.S.A.">
        <title>Structural flexibility in the Burkholderia mallei genome.</title>
        <authorList>
            <person name="Nierman W.C."/>
            <person name="DeShazer D."/>
            <person name="Kim H.S."/>
            <person name="Tettelin H."/>
            <person name="Nelson K.E."/>
            <person name="Feldblyum T."/>
            <person name="Ulrich R.L."/>
            <person name="Ronning C.M."/>
            <person name="Brinkac L.M."/>
            <person name="Daugherty S.C."/>
            <person name="Davidsen T.D."/>
            <person name="Deboy R.T."/>
            <person name="Dimitrov G."/>
            <person name="Dodson R.J."/>
            <person name="Durkin A.S."/>
            <person name="Gwinn M.L."/>
            <person name="Haft D.H."/>
            <person name="Khouri H."/>
            <person name="Kolonay J.F."/>
            <person name="Madupu R."/>
            <person name="Mohammoud Y."/>
            <person name="Nelson W.C."/>
            <person name="Radune D."/>
            <person name="Romero C.M."/>
            <person name="Sarria S."/>
            <person name="Selengut J."/>
            <person name="Shamblin C."/>
            <person name="Sullivan S.A."/>
            <person name="White O."/>
            <person name="Yu Y."/>
            <person name="Zafar N."/>
            <person name="Zhou L."/>
            <person name="Fraser C.M."/>
        </authorList>
    </citation>
    <scope>NUCLEOTIDE SEQUENCE [LARGE SCALE GENOMIC DNA]</scope>
    <source>
        <strain evidence="1 2">ATCC 23344</strain>
    </source>
</reference>
<gene>
    <name evidence="1" type="ordered locus">BMA1457</name>
</gene>
<dbReference type="EMBL" id="CP000010">
    <property type="protein sequence ID" value="AAU47679.1"/>
    <property type="molecule type" value="Genomic_DNA"/>
</dbReference>
<dbReference type="KEGG" id="bma:BMA1457"/>
<name>A0A0H2WG22_BURMA</name>
<evidence type="ECO:0000313" key="2">
    <source>
        <dbReference type="Proteomes" id="UP000006693"/>
    </source>
</evidence>
<dbReference type="HOGENOM" id="CLU_213091_0_0_4"/>
<organism evidence="1 2">
    <name type="scientific">Burkholderia mallei (strain ATCC 23344)</name>
    <dbReference type="NCBI Taxonomy" id="243160"/>
    <lineage>
        <taxon>Bacteria</taxon>
        <taxon>Pseudomonadati</taxon>
        <taxon>Pseudomonadota</taxon>
        <taxon>Betaproteobacteria</taxon>
        <taxon>Burkholderiales</taxon>
        <taxon>Burkholderiaceae</taxon>
        <taxon>Burkholderia</taxon>
        <taxon>pseudomallei group</taxon>
    </lineage>
</organism>
<proteinExistence type="predicted"/>
<dbReference type="Proteomes" id="UP000006693">
    <property type="component" value="Chromosome 1"/>
</dbReference>
<protein>
    <submittedName>
        <fullName evidence="1">Uncharacterized protein</fullName>
    </submittedName>
</protein>
<dbReference type="AlphaFoldDB" id="A0A0H2WG22"/>
<accession>A0A0H2WG22</accession>
<evidence type="ECO:0000313" key="1">
    <source>
        <dbReference type="EMBL" id="AAU47679.1"/>
    </source>
</evidence>
<sequence length="54" mass="5956">MCGVGKTRWRGVRVDGVRRCRLRSLGCGCSVRGVTICAFDAVPFIRPRCEGNMP</sequence>
<keyword evidence="2" id="KW-1185">Reference proteome</keyword>